<evidence type="ECO:0000256" key="5">
    <source>
        <dbReference type="ARBA" id="ARBA00022763"/>
    </source>
</evidence>
<dbReference type="FunFam" id="1.10.10.10:FF:000337">
    <property type="entry name" value="Methylated-DNA--protein-cysteine methyltransferase"/>
    <property type="match status" value="1"/>
</dbReference>
<dbReference type="EMBL" id="PDPS01000020">
    <property type="protein sequence ID" value="PID59177.1"/>
    <property type="molecule type" value="Genomic_DNA"/>
</dbReference>
<evidence type="ECO:0000313" key="12">
    <source>
        <dbReference type="Proteomes" id="UP000229740"/>
    </source>
</evidence>
<evidence type="ECO:0000256" key="2">
    <source>
        <dbReference type="ARBA" id="ARBA00022490"/>
    </source>
</evidence>
<comment type="catalytic activity">
    <reaction evidence="7 8">
        <text>a 6-O-methyl-2'-deoxyguanosine in DNA + L-cysteinyl-[protein] = S-methyl-L-cysteinyl-[protein] + a 2'-deoxyguanosine in DNA</text>
        <dbReference type="Rhea" id="RHEA:24000"/>
        <dbReference type="Rhea" id="RHEA-COMP:10131"/>
        <dbReference type="Rhea" id="RHEA-COMP:10132"/>
        <dbReference type="Rhea" id="RHEA-COMP:11367"/>
        <dbReference type="Rhea" id="RHEA-COMP:11368"/>
        <dbReference type="ChEBI" id="CHEBI:29950"/>
        <dbReference type="ChEBI" id="CHEBI:82612"/>
        <dbReference type="ChEBI" id="CHEBI:85445"/>
        <dbReference type="ChEBI" id="CHEBI:85448"/>
        <dbReference type="EC" id="2.1.1.63"/>
    </reaction>
</comment>
<evidence type="ECO:0000256" key="3">
    <source>
        <dbReference type="ARBA" id="ARBA00022603"/>
    </source>
</evidence>
<evidence type="ECO:0000256" key="4">
    <source>
        <dbReference type="ARBA" id="ARBA00022679"/>
    </source>
</evidence>
<evidence type="ECO:0000256" key="1">
    <source>
        <dbReference type="ARBA" id="ARBA00001286"/>
    </source>
</evidence>
<dbReference type="GO" id="GO:0005737">
    <property type="term" value="C:cytoplasm"/>
    <property type="evidence" value="ECO:0007669"/>
    <property type="project" value="UniProtKB-SubCell"/>
</dbReference>
<dbReference type="InterPro" id="IPR008332">
    <property type="entry name" value="MethylG_MeTrfase_N"/>
</dbReference>
<dbReference type="Pfam" id="PF01035">
    <property type="entry name" value="DNA_binding_1"/>
    <property type="match status" value="1"/>
</dbReference>
<name>A0A2G6EB36_9BACT</name>
<evidence type="ECO:0000256" key="8">
    <source>
        <dbReference type="HAMAP-Rule" id="MF_00772"/>
    </source>
</evidence>
<dbReference type="GO" id="GO:0006307">
    <property type="term" value="P:DNA alkylation repair"/>
    <property type="evidence" value="ECO:0007669"/>
    <property type="project" value="UniProtKB-UniRule"/>
</dbReference>
<dbReference type="InterPro" id="IPR014048">
    <property type="entry name" value="MethylDNA_cys_MeTrfase_DNA-bd"/>
</dbReference>
<accession>A0A2G6EB36</accession>
<comment type="similarity">
    <text evidence="8">Belongs to the MGMT family.</text>
</comment>
<dbReference type="PROSITE" id="PS00374">
    <property type="entry name" value="MGMT"/>
    <property type="match status" value="1"/>
</dbReference>
<keyword evidence="6 8" id="KW-0234">DNA repair</keyword>
<dbReference type="HAMAP" id="MF_00772">
    <property type="entry name" value="OGT"/>
    <property type="match status" value="1"/>
</dbReference>
<evidence type="ECO:0000313" key="11">
    <source>
        <dbReference type="EMBL" id="PID59177.1"/>
    </source>
</evidence>
<feature type="active site" description="Nucleophile; methyl group acceptor" evidence="8">
    <location>
        <position position="128"/>
    </location>
</feature>
<proteinExistence type="inferred from homology"/>
<gene>
    <name evidence="11" type="ORF">CSB45_01590</name>
</gene>
<reference evidence="11 12" key="1">
    <citation type="submission" date="2017-10" db="EMBL/GenBank/DDBJ databases">
        <title>Novel microbial diversity and functional potential in the marine mammal oral microbiome.</title>
        <authorList>
            <person name="Dudek N.K."/>
            <person name="Sun C.L."/>
            <person name="Burstein D."/>
            <person name="Kantor R.S."/>
            <person name="Aliaga Goltsman D.S."/>
            <person name="Bik E.M."/>
            <person name="Thomas B.C."/>
            <person name="Banfield J.F."/>
            <person name="Relman D.A."/>
        </authorList>
    </citation>
    <scope>NUCLEOTIDE SEQUENCE [LARGE SCALE GENOMIC DNA]</scope>
    <source>
        <strain evidence="11">DOLZORAL124_49_17</strain>
    </source>
</reference>
<evidence type="ECO:0000256" key="6">
    <source>
        <dbReference type="ARBA" id="ARBA00023204"/>
    </source>
</evidence>
<dbReference type="Proteomes" id="UP000229740">
    <property type="component" value="Unassembled WGS sequence"/>
</dbReference>
<dbReference type="InterPro" id="IPR023546">
    <property type="entry name" value="MGMT"/>
</dbReference>
<dbReference type="InterPro" id="IPR036217">
    <property type="entry name" value="MethylDNA_cys_MeTrfase_DNAb"/>
</dbReference>
<evidence type="ECO:0000259" key="10">
    <source>
        <dbReference type="Pfam" id="PF02870"/>
    </source>
</evidence>
<dbReference type="Pfam" id="PF02870">
    <property type="entry name" value="Methyltransf_1N"/>
    <property type="match status" value="1"/>
</dbReference>
<dbReference type="Gene3D" id="1.10.10.10">
    <property type="entry name" value="Winged helix-like DNA-binding domain superfamily/Winged helix DNA-binding domain"/>
    <property type="match status" value="1"/>
</dbReference>
<dbReference type="NCBIfam" id="TIGR00589">
    <property type="entry name" value="ogt"/>
    <property type="match status" value="1"/>
</dbReference>
<evidence type="ECO:0000259" key="9">
    <source>
        <dbReference type="Pfam" id="PF01035"/>
    </source>
</evidence>
<dbReference type="GO" id="GO:0003908">
    <property type="term" value="F:methylated-DNA-[protein]-cysteine S-methyltransferase activity"/>
    <property type="evidence" value="ECO:0007669"/>
    <property type="project" value="UniProtKB-UniRule"/>
</dbReference>
<comment type="subcellular location">
    <subcellularLocation>
        <location evidence="8">Cytoplasm</location>
    </subcellularLocation>
</comment>
<organism evidence="11 12">
    <name type="scientific">candidate division KSB3 bacterium</name>
    <dbReference type="NCBI Taxonomy" id="2044937"/>
    <lineage>
        <taxon>Bacteria</taxon>
        <taxon>candidate division KSB3</taxon>
    </lineage>
</organism>
<dbReference type="GO" id="GO:0032259">
    <property type="term" value="P:methylation"/>
    <property type="evidence" value="ECO:0007669"/>
    <property type="project" value="UniProtKB-KW"/>
</dbReference>
<dbReference type="EC" id="2.1.1.63" evidence="8"/>
<comment type="miscellaneous">
    <text evidence="8">This enzyme catalyzes only one turnover and therefore is not strictly catalytic. According to one definition, an enzyme is a biocatalyst that acts repeatedly and over many reaction cycles.</text>
</comment>
<keyword evidence="2 8" id="KW-0963">Cytoplasm</keyword>
<feature type="domain" description="Methylguanine DNA methyltransferase ribonuclease-like" evidence="10">
    <location>
        <begin position="10"/>
        <end position="73"/>
    </location>
</feature>
<comment type="catalytic activity">
    <reaction evidence="1 8">
        <text>a 4-O-methyl-thymidine in DNA + L-cysteinyl-[protein] = a thymidine in DNA + S-methyl-L-cysteinyl-[protein]</text>
        <dbReference type="Rhea" id="RHEA:53428"/>
        <dbReference type="Rhea" id="RHEA-COMP:10131"/>
        <dbReference type="Rhea" id="RHEA-COMP:10132"/>
        <dbReference type="Rhea" id="RHEA-COMP:13555"/>
        <dbReference type="Rhea" id="RHEA-COMP:13556"/>
        <dbReference type="ChEBI" id="CHEBI:29950"/>
        <dbReference type="ChEBI" id="CHEBI:82612"/>
        <dbReference type="ChEBI" id="CHEBI:137386"/>
        <dbReference type="ChEBI" id="CHEBI:137387"/>
        <dbReference type="EC" id="2.1.1.63"/>
    </reaction>
</comment>
<dbReference type="InterPro" id="IPR001497">
    <property type="entry name" value="MethylDNA_cys_MeTrfase_AS"/>
</dbReference>
<keyword evidence="4 8" id="KW-0808">Transferase</keyword>
<dbReference type="AlphaFoldDB" id="A0A2G6EB36"/>
<dbReference type="PANTHER" id="PTHR10815:SF5">
    <property type="entry name" value="METHYLATED-DNA--PROTEIN-CYSTEINE METHYLTRANSFERASE"/>
    <property type="match status" value="1"/>
</dbReference>
<dbReference type="CDD" id="cd06445">
    <property type="entry name" value="ATase"/>
    <property type="match status" value="1"/>
</dbReference>
<keyword evidence="3 8" id="KW-0489">Methyltransferase</keyword>
<dbReference type="SUPFAM" id="SSF53155">
    <property type="entry name" value="Methylated DNA-protein cysteine methyltransferase domain"/>
    <property type="match status" value="1"/>
</dbReference>
<comment type="function">
    <text evidence="8">Involved in the cellular defense against the biological effects of O6-methylguanine (O6-MeG) and O4-methylthymine (O4-MeT) in DNA. Repairs the methylated nucleobase in DNA by stoichiometrically transferring the methyl group to a cysteine residue in the enzyme. This is a suicide reaction: the enzyme is irreversibly inactivated.</text>
</comment>
<dbReference type="InterPro" id="IPR036631">
    <property type="entry name" value="MGMT_N_sf"/>
</dbReference>
<keyword evidence="5 8" id="KW-0227">DNA damage</keyword>
<dbReference type="PANTHER" id="PTHR10815">
    <property type="entry name" value="METHYLATED-DNA--PROTEIN-CYSTEINE METHYLTRANSFERASE"/>
    <property type="match status" value="1"/>
</dbReference>
<dbReference type="InterPro" id="IPR036388">
    <property type="entry name" value="WH-like_DNA-bd_sf"/>
</dbReference>
<sequence length="160" mass="17834">MDGHLNPFSRYYHSKIGLMQVEANNAGVTSISFVETRQKMESAASHPIVEDCIVQLDEYFQGLRREFSIRLDPRGTDFQKKVWDCLLTIPYGQTISYHDIATALGKPHANQSVGNANGKNPVAIVIPCHRVLGKNGKLTGYAGGLWRKEWLLKHEGALIA</sequence>
<feature type="domain" description="Methylated-DNA-[protein]-cysteine S-methyltransferase DNA binding" evidence="9">
    <location>
        <begin position="77"/>
        <end position="157"/>
    </location>
</feature>
<comment type="caution">
    <text evidence="11">The sequence shown here is derived from an EMBL/GenBank/DDBJ whole genome shotgun (WGS) entry which is preliminary data.</text>
</comment>
<evidence type="ECO:0000256" key="7">
    <source>
        <dbReference type="ARBA" id="ARBA00049348"/>
    </source>
</evidence>
<dbReference type="Gene3D" id="3.30.160.70">
    <property type="entry name" value="Methylated DNA-protein cysteine methyltransferase domain"/>
    <property type="match status" value="1"/>
</dbReference>
<protein>
    <recommendedName>
        <fullName evidence="8">Methylated-DNA--protein-cysteine methyltransferase</fullName>
        <ecNumber evidence="8">2.1.1.63</ecNumber>
    </recommendedName>
    <alternativeName>
        <fullName evidence="8">6-O-methylguanine-DNA methyltransferase</fullName>
        <shortName evidence="8">MGMT</shortName>
    </alternativeName>
    <alternativeName>
        <fullName evidence="8">O-6-methylguanine-DNA-alkyltransferase</fullName>
    </alternativeName>
</protein>
<dbReference type="SUPFAM" id="SSF46767">
    <property type="entry name" value="Methylated DNA-protein cysteine methyltransferase, C-terminal domain"/>
    <property type="match status" value="1"/>
</dbReference>